<protein>
    <submittedName>
        <fullName evidence="1">Uncharacterized protein</fullName>
    </submittedName>
</protein>
<reference evidence="1" key="1">
    <citation type="submission" date="2019-01" db="EMBL/GenBank/DDBJ databases">
        <title>Draft genome sequences of three monokaryotic isolates of the white-rot basidiomycete fungus Dichomitus squalens.</title>
        <authorList>
            <consortium name="DOE Joint Genome Institute"/>
            <person name="Lopez S.C."/>
            <person name="Andreopoulos B."/>
            <person name="Pangilinan J."/>
            <person name="Lipzen A."/>
            <person name="Riley R."/>
            <person name="Ahrendt S."/>
            <person name="Ng V."/>
            <person name="Barry K."/>
            <person name="Daum C."/>
            <person name="Grigoriev I.V."/>
            <person name="Hilden K.S."/>
            <person name="Makela M.R."/>
            <person name="de Vries R.P."/>
        </authorList>
    </citation>
    <scope>NUCLEOTIDE SEQUENCE [LARGE SCALE GENOMIC DNA]</scope>
    <source>
        <strain evidence="1">OM18370.1</strain>
    </source>
</reference>
<proteinExistence type="predicted"/>
<dbReference type="EMBL" id="ML143407">
    <property type="protein sequence ID" value="TBU30298.1"/>
    <property type="molecule type" value="Genomic_DNA"/>
</dbReference>
<accession>A0A4Q9MT30</accession>
<sequence length="56" mass="5907">MGSQACRRSTCTGGCRTGWLCPAIVAPRLCTGLPTPRRGLTRLQIRCGCGPCRSAV</sequence>
<name>A0A4Q9MT30_9APHY</name>
<evidence type="ECO:0000313" key="1">
    <source>
        <dbReference type="EMBL" id="TBU30298.1"/>
    </source>
</evidence>
<dbReference type="AlphaFoldDB" id="A0A4Q9MT30"/>
<gene>
    <name evidence="1" type="ORF">BD311DRAFT_755166</name>
</gene>
<dbReference type="Proteomes" id="UP000292957">
    <property type="component" value="Unassembled WGS sequence"/>
</dbReference>
<organism evidence="1">
    <name type="scientific">Dichomitus squalens</name>
    <dbReference type="NCBI Taxonomy" id="114155"/>
    <lineage>
        <taxon>Eukaryota</taxon>
        <taxon>Fungi</taxon>
        <taxon>Dikarya</taxon>
        <taxon>Basidiomycota</taxon>
        <taxon>Agaricomycotina</taxon>
        <taxon>Agaricomycetes</taxon>
        <taxon>Polyporales</taxon>
        <taxon>Polyporaceae</taxon>
        <taxon>Dichomitus</taxon>
    </lineage>
</organism>